<dbReference type="AlphaFoldDB" id="A0AAQ4DNA2"/>
<comment type="caution">
    <text evidence="3">The sequence shown here is derived from an EMBL/GenBank/DDBJ whole genome shotgun (WGS) entry which is preliminary data.</text>
</comment>
<dbReference type="Pfam" id="PF00078">
    <property type="entry name" value="RVT_1"/>
    <property type="match status" value="1"/>
</dbReference>
<organism evidence="3 4">
    <name type="scientific">Amblyomma americanum</name>
    <name type="common">Lone star tick</name>
    <dbReference type="NCBI Taxonomy" id="6943"/>
    <lineage>
        <taxon>Eukaryota</taxon>
        <taxon>Metazoa</taxon>
        <taxon>Ecdysozoa</taxon>
        <taxon>Arthropoda</taxon>
        <taxon>Chelicerata</taxon>
        <taxon>Arachnida</taxon>
        <taxon>Acari</taxon>
        <taxon>Parasitiformes</taxon>
        <taxon>Ixodida</taxon>
        <taxon>Ixodoidea</taxon>
        <taxon>Ixodidae</taxon>
        <taxon>Amblyomminae</taxon>
        <taxon>Amblyomma</taxon>
    </lineage>
</organism>
<feature type="compositionally biased region" description="Polar residues" evidence="1">
    <location>
        <begin position="242"/>
        <end position="258"/>
    </location>
</feature>
<proteinExistence type="predicted"/>
<sequence>MEAIALSHLTWIARVTNFLPEQLTDFRMGRCNADSIADLVSTMEDARHDRDAVMLVLLDVKAAFDILPHSVIHEALSRLGVTGPLLAFVPAFLQGRTFRVHVGGQLSSAQPVAAGVSQGSMLSPFLFNLVMARLPTSLRFRSSYRERCSVNAGDVALWVRGTPRRIRSMRTSLHRALDAAQAYLSSTSLTLSPAKTEALLYHPEGYGHISPHCGSVAGPGEVSRPIDRPASHMASCGDGPPASSTKNRPGSSASPGRG</sequence>
<feature type="region of interest" description="Disordered" evidence="1">
    <location>
        <begin position="217"/>
        <end position="258"/>
    </location>
</feature>
<feature type="domain" description="Reverse transcriptase" evidence="2">
    <location>
        <begin position="1"/>
        <end position="211"/>
    </location>
</feature>
<evidence type="ECO:0000256" key="1">
    <source>
        <dbReference type="SAM" id="MobiDB-lite"/>
    </source>
</evidence>
<dbReference type="EMBL" id="JARKHS020028838">
    <property type="protein sequence ID" value="KAK8763942.1"/>
    <property type="molecule type" value="Genomic_DNA"/>
</dbReference>
<reference evidence="3 4" key="1">
    <citation type="journal article" date="2023" name="Arcadia Sci">
        <title>De novo assembly of a long-read Amblyomma americanum tick genome.</title>
        <authorList>
            <person name="Chou S."/>
            <person name="Poskanzer K.E."/>
            <person name="Rollins M."/>
            <person name="Thuy-Boun P.S."/>
        </authorList>
    </citation>
    <scope>NUCLEOTIDE SEQUENCE [LARGE SCALE GENOMIC DNA]</scope>
    <source>
        <strain evidence="3">F_SG_1</strain>
        <tissue evidence="3">Salivary glands</tissue>
    </source>
</reference>
<accession>A0AAQ4DNA2</accession>
<dbReference type="PROSITE" id="PS50878">
    <property type="entry name" value="RT_POL"/>
    <property type="match status" value="1"/>
</dbReference>
<dbReference type="InterPro" id="IPR000477">
    <property type="entry name" value="RT_dom"/>
</dbReference>
<gene>
    <name evidence="3" type="ORF">V5799_033451</name>
</gene>
<dbReference type="Proteomes" id="UP001321473">
    <property type="component" value="Unassembled WGS sequence"/>
</dbReference>
<evidence type="ECO:0000313" key="4">
    <source>
        <dbReference type="Proteomes" id="UP001321473"/>
    </source>
</evidence>
<evidence type="ECO:0000313" key="3">
    <source>
        <dbReference type="EMBL" id="KAK8763942.1"/>
    </source>
</evidence>
<evidence type="ECO:0000259" key="2">
    <source>
        <dbReference type="PROSITE" id="PS50878"/>
    </source>
</evidence>
<protein>
    <recommendedName>
        <fullName evidence="2">Reverse transcriptase domain-containing protein</fullName>
    </recommendedName>
</protein>
<name>A0AAQ4DNA2_AMBAM</name>
<keyword evidence="4" id="KW-1185">Reference proteome</keyword>
<dbReference type="PANTHER" id="PTHR33332">
    <property type="entry name" value="REVERSE TRANSCRIPTASE DOMAIN-CONTAINING PROTEIN"/>
    <property type="match status" value="1"/>
</dbReference>